<dbReference type="Proteomes" id="UP000540191">
    <property type="component" value="Unassembled WGS sequence"/>
</dbReference>
<organism evidence="1 2">
    <name type="scientific">Micrococcus cohnii</name>
    <dbReference type="NCBI Taxonomy" id="993416"/>
    <lineage>
        <taxon>Bacteria</taxon>
        <taxon>Bacillati</taxon>
        <taxon>Actinomycetota</taxon>
        <taxon>Actinomycetes</taxon>
        <taxon>Micrococcales</taxon>
        <taxon>Micrococcaceae</taxon>
        <taxon>Micrococcus</taxon>
    </lineage>
</organism>
<keyword evidence="2" id="KW-1185">Reference proteome</keyword>
<sequence length="54" mass="5751">MTDETPTADVGEVAELCARLLDVLPPDDCALDRDIRARLEAFVAGVRAVSAPPE</sequence>
<dbReference type="EMBL" id="JACHNA010000001">
    <property type="protein sequence ID" value="MBB4735839.1"/>
    <property type="molecule type" value="Genomic_DNA"/>
</dbReference>
<dbReference type="RefSeq" id="WP_184241473.1">
    <property type="nucleotide sequence ID" value="NZ_JACHNA010000001.1"/>
</dbReference>
<accession>A0A7W7GPD7</accession>
<evidence type="ECO:0000313" key="2">
    <source>
        <dbReference type="Proteomes" id="UP000540191"/>
    </source>
</evidence>
<reference evidence="1 2" key="1">
    <citation type="submission" date="2020-08" db="EMBL/GenBank/DDBJ databases">
        <title>Sequencing the genomes of 1000 actinobacteria strains.</title>
        <authorList>
            <person name="Klenk H.-P."/>
        </authorList>
    </citation>
    <scope>NUCLEOTIDE SEQUENCE [LARGE SCALE GENOMIC DNA]</scope>
    <source>
        <strain evidence="1 2">DSM 23974</strain>
    </source>
</reference>
<proteinExistence type="predicted"/>
<comment type="caution">
    <text evidence="1">The sequence shown here is derived from an EMBL/GenBank/DDBJ whole genome shotgun (WGS) entry which is preliminary data.</text>
</comment>
<dbReference type="AlphaFoldDB" id="A0A7W7GPD7"/>
<protein>
    <submittedName>
        <fullName evidence="1">Uncharacterized protein</fullName>
    </submittedName>
</protein>
<name>A0A7W7GPD7_9MICC</name>
<evidence type="ECO:0000313" key="1">
    <source>
        <dbReference type="EMBL" id="MBB4735839.1"/>
    </source>
</evidence>
<gene>
    <name evidence="1" type="ORF">HDA30_001347</name>
</gene>